<feature type="transmembrane region" description="Helical" evidence="1">
    <location>
        <begin position="6"/>
        <end position="26"/>
    </location>
</feature>
<organism evidence="2 3">
    <name type="scientific">candidate division MSBL1 archaeon SCGC-AAA261D19</name>
    <dbReference type="NCBI Taxonomy" id="1698273"/>
    <lineage>
        <taxon>Archaea</taxon>
        <taxon>Methanobacteriati</taxon>
        <taxon>Methanobacteriota</taxon>
        <taxon>candidate division MSBL1</taxon>
    </lineage>
</organism>
<proteinExistence type="predicted"/>
<dbReference type="AlphaFoldDB" id="A0A133V7E4"/>
<name>A0A133V7E4_9EURY</name>
<keyword evidence="3" id="KW-1185">Reference proteome</keyword>
<accession>A0A133V7E4</accession>
<evidence type="ECO:0000256" key="1">
    <source>
        <dbReference type="SAM" id="Phobius"/>
    </source>
</evidence>
<reference evidence="2 3" key="1">
    <citation type="journal article" date="2016" name="Sci. Rep.">
        <title>Metabolic traits of an uncultured archaeal lineage -MSBL1- from brine pools of the Red Sea.</title>
        <authorList>
            <person name="Mwirichia R."/>
            <person name="Alam I."/>
            <person name="Rashid M."/>
            <person name="Vinu M."/>
            <person name="Ba-Alawi W."/>
            <person name="Anthony Kamau A."/>
            <person name="Kamanda Ngugi D."/>
            <person name="Goker M."/>
            <person name="Klenk H.P."/>
            <person name="Bajic V."/>
            <person name="Stingl U."/>
        </authorList>
    </citation>
    <scope>NUCLEOTIDE SEQUENCE [LARGE SCALE GENOMIC DNA]</scope>
    <source>
        <strain evidence="2">SCGC-AAA261D19</strain>
    </source>
</reference>
<evidence type="ECO:0000313" key="2">
    <source>
        <dbReference type="EMBL" id="KXB02365.1"/>
    </source>
</evidence>
<dbReference type="Proteomes" id="UP000070400">
    <property type="component" value="Unassembled WGS sequence"/>
</dbReference>
<keyword evidence="1" id="KW-0812">Transmembrane</keyword>
<sequence length="212" mass="24560">MIELLIGIALGIIGAFGIPFLIKFYYWRTFLPSGKDVFFDIRARNERKMPVISTEKFSLTMRHKDLEKYDGILEIKNVSERKILIEEVTLLFPNASYEDLFRIGTSSSSDLFPEMSYETRNDKKYCKHAISLDEVIEPKKGKLRNVTLPKPPTSKTDFEVKSGRGDVNISSPKLESPVSFLLMLKCKFIETDWMQLLNFRSKSVKIERKFTI</sequence>
<comment type="caution">
    <text evidence="2">The sequence shown here is derived from an EMBL/GenBank/DDBJ whole genome shotgun (WGS) entry which is preliminary data.</text>
</comment>
<gene>
    <name evidence="2" type="ORF">AKJ43_01935</name>
</gene>
<keyword evidence="1" id="KW-1133">Transmembrane helix</keyword>
<protein>
    <submittedName>
        <fullName evidence="2">Uncharacterized protein</fullName>
    </submittedName>
</protein>
<evidence type="ECO:0000313" key="3">
    <source>
        <dbReference type="Proteomes" id="UP000070400"/>
    </source>
</evidence>
<dbReference type="EMBL" id="LHXX01000017">
    <property type="protein sequence ID" value="KXB02365.1"/>
    <property type="molecule type" value="Genomic_DNA"/>
</dbReference>
<keyword evidence="1" id="KW-0472">Membrane</keyword>
<dbReference type="PATRIC" id="fig|1698273.3.peg.237"/>